<dbReference type="InterPro" id="IPR025398">
    <property type="entry name" value="DUF4371"/>
</dbReference>
<dbReference type="EMBL" id="OU893338">
    <property type="protein sequence ID" value="CAG9795231.1"/>
    <property type="molecule type" value="Genomic_DNA"/>
</dbReference>
<reference evidence="3" key="2">
    <citation type="submission" date="2022-10" db="EMBL/GenBank/DDBJ databases">
        <authorList>
            <consortium name="ENA_rothamsted_submissions"/>
            <consortium name="culmorum"/>
            <person name="King R."/>
        </authorList>
    </citation>
    <scope>NUCLEOTIDE SEQUENCE</scope>
</reference>
<feature type="compositionally biased region" description="Basic residues" evidence="1">
    <location>
        <begin position="1"/>
        <end position="12"/>
    </location>
</feature>
<feature type="compositionally biased region" description="Polar residues" evidence="1">
    <location>
        <begin position="46"/>
        <end position="66"/>
    </location>
</feature>
<gene>
    <name evidence="3" type="ORF">DIATSA_LOCUS12520</name>
</gene>
<dbReference type="Pfam" id="PF05699">
    <property type="entry name" value="Dimer_Tnp_hAT"/>
    <property type="match status" value="1"/>
</dbReference>
<dbReference type="Proteomes" id="UP001153714">
    <property type="component" value="Chromosome 7"/>
</dbReference>
<name>A0A9N9WHG3_9NEOP</name>
<dbReference type="Pfam" id="PF14291">
    <property type="entry name" value="DUF4371"/>
    <property type="match status" value="1"/>
</dbReference>
<evidence type="ECO:0000313" key="3">
    <source>
        <dbReference type="EMBL" id="CAG9795231.1"/>
    </source>
</evidence>
<feature type="domain" description="TTF-type" evidence="2">
    <location>
        <begin position="161"/>
        <end position="248"/>
    </location>
</feature>
<evidence type="ECO:0000259" key="2">
    <source>
        <dbReference type="SMART" id="SM00597"/>
    </source>
</evidence>
<dbReference type="OrthoDB" id="10063284at2759"/>
<sequence length="845" mass="96633">MKRHHLSGAQKRKQAELKKKKTDALPKLTSFFSSNQSESGKDNNVRQESQSLSSVTTQIDKNSTMGPSDDYFDDDELTGEIKTHVLVPDKSEPVIVAIPEVSEIELVNSNKKTDAGLWTEFSEEDICYWIDHGPESCQHHQGPFHESRRTYASGKSVRFCTPRLFFGKKANGETYKREWLLYSQIKGSLYCFVCKLFGNKCIATAPSQFAADGFSDWRNVIAIEHHENSSAHKDFMLTYLSRRQGLGITKNLEAQVKEERKYWQNVLQRVIAVIQTLAERGLAFRGHDESFGSIHNGNFLGLLELVAQFDPFLASHIARYGNKGKGNPSYLSKTVCDELIDLMSNKVHKVIVEEIQSAGYFSLSVDSTPDLSHTDQLSIILRYVSPSDGKPMERFLTFLNLKSHTGEEMANMVLSYLEGCKIDIAKCRGQSYDNAANMSGRYKGMQQKILEHNKYAAFIPCAAHTLNLIGRSAVDCCTIAVNFFSTAQLLYTFFSASTHRWAVLKKLINNDSVLKSLSDTRWEAHAVATSAILQSYSKILDALDEIAEDINQKGETRLEAQNISNKMQEFEFIFMLTLWNDILQVFRRTSKGLQEEGLDLKTCANLYHSLSDHLVEMRNHFEKFEGAARKIFPNGEYKETRRRTRKKQVNDGNAEEVDLNPRDKSRIETFNVIIDTLNAQMQTRGEVYHEVSQKFSFLADLNKSCSEYENDIQVLIEAYPEDFNENFLGEFNHFLKYVRIKYEASETKVTHSDLYEMIIKDKVKFVFPNIEVAFRIFHSLMITNCSAERSFSQLKRLKNPQRTKICQDKLNSLALMCIEADILRQINFDDVISEFALNKARKKVF</sequence>
<keyword evidence="4" id="KW-1185">Reference proteome</keyword>
<protein>
    <recommendedName>
        <fullName evidence="2">TTF-type domain-containing protein</fullName>
    </recommendedName>
</protein>
<dbReference type="InterPro" id="IPR012337">
    <property type="entry name" value="RNaseH-like_sf"/>
</dbReference>
<dbReference type="AlphaFoldDB" id="A0A9N9WHG3"/>
<accession>A0A9N9WHG3</accession>
<dbReference type="SMART" id="SM00597">
    <property type="entry name" value="ZnF_TTF"/>
    <property type="match status" value="1"/>
</dbReference>
<dbReference type="SUPFAM" id="SSF53098">
    <property type="entry name" value="Ribonuclease H-like"/>
    <property type="match status" value="1"/>
</dbReference>
<dbReference type="InterPro" id="IPR008906">
    <property type="entry name" value="HATC_C_dom"/>
</dbReference>
<evidence type="ECO:0000256" key="1">
    <source>
        <dbReference type="SAM" id="MobiDB-lite"/>
    </source>
</evidence>
<reference evidence="3" key="1">
    <citation type="submission" date="2021-12" db="EMBL/GenBank/DDBJ databases">
        <authorList>
            <person name="King R."/>
        </authorList>
    </citation>
    <scope>NUCLEOTIDE SEQUENCE</scope>
</reference>
<dbReference type="PANTHER" id="PTHR45749:SF23">
    <property type="entry name" value="ZINC FINGER MYM-TYPE PROTEIN 1-LIKE"/>
    <property type="match status" value="1"/>
</dbReference>
<evidence type="ECO:0000313" key="4">
    <source>
        <dbReference type="Proteomes" id="UP001153714"/>
    </source>
</evidence>
<feature type="region of interest" description="Disordered" evidence="1">
    <location>
        <begin position="1"/>
        <end position="69"/>
    </location>
</feature>
<dbReference type="InterPro" id="IPR006580">
    <property type="entry name" value="Znf_TTF"/>
</dbReference>
<organism evidence="3 4">
    <name type="scientific">Diatraea saccharalis</name>
    <name type="common">sugarcane borer</name>
    <dbReference type="NCBI Taxonomy" id="40085"/>
    <lineage>
        <taxon>Eukaryota</taxon>
        <taxon>Metazoa</taxon>
        <taxon>Ecdysozoa</taxon>
        <taxon>Arthropoda</taxon>
        <taxon>Hexapoda</taxon>
        <taxon>Insecta</taxon>
        <taxon>Pterygota</taxon>
        <taxon>Neoptera</taxon>
        <taxon>Endopterygota</taxon>
        <taxon>Lepidoptera</taxon>
        <taxon>Glossata</taxon>
        <taxon>Ditrysia</taxon>
        <taxon>Pyraloidea</taxon>
        <taxon>Crambidae</taxon>
        <taxon>Crambinae</taxon>
        <taxon>Diatraea</taxon>
    </lineage>
</organism>
<dbReference type="PANTHER" id="PTHR45749">
    <property type="match status" value="1"/>
</dbReference>
<dbReference type="GO" id="GO:0046983">
    <property type="term" value="F:protein dimerization activity"/>
    <property type="evidence" value="ECO:0007669"/>
    <property type="project" value="InterPro"/>
</dbReference>
<proteinExistence type="predicted"/>